<organism evidence="1 2">
    <name type="scientific">Sulfurimicrobium lacus</name>
    <dbReference type="NCBI Taxonomy" id="2715678"/>
    <lineage>
        <taxon>Bacteria</taxon>
        <taxon>Pseudomonadati</taxon>
        <taxon>Pseudomonadota</taxon>
        <taxon>Betaproteobacteria</taxon>
        <taxon>Nitrosomonadales</taxon>
        <taxon>Sulfuricellaceae</taxon>
        <taxon>Sulfurimicrobium</taxon>
    </lineage>
</organism>
<evidence type="ECO:0000313" key="1">
    <source>
        <dbReference type="EMBL" id="BCB28477.1"/>
    </source>
</evidence>
<evidence type="ECO:0000313" key="2">
    <source>
        <dbReference type="Proteomes" id="UP000502260"/>
    </source>
</evidence>
<dbReference type="SUPFAM" id="SSF75169">
    <property type="entry name" value="DsrEFH-like"/>
    <property type="match status" value="1"/>
</dbReference>
<accession>A0A6F8VHA0</accession>
<dbReference type="KEGG" id="slac:SKTS_33630"/>
<proteinExistence type="predicted"/>
<name>A0A6F8VHA0_9PROT</name>
<dbReference type="Proteomes" id="UP000502260">
    <property type="component" value="Chromosome"/>
</dbReference>
<dbReference type="PANTHER" id="PTHR37526">
    <property type="entry name" value="PROTEIN TUSB"/>
    <property type="match status" value="1"/>
</dbReference>
<dbReference type="Pfam" id="PF04077">
    <property type="entry name" value="DsrH"/>
    <property type="match status" value="1"/>
</dbReference>
<dbReference type="PANTHER" id="PTHR37526:SF1">
    <property type="entry name" value="PROTEIN TUSB"/>
    <property type="match status" value="1"/>
</dbReference>
<keyword evidence="2" id="KW-1185">Reference proteome</keyword>
<dbReference type="GO" id="GO:0002143">
    <property type="term" value="P:tRNA wobble position uridine thiolation"/>
    <property type="evidence" value="ECO:0007669"/>
    <property type="project" value="InterPro"/>
</dbReference>
<dbReference type="EMBL" id="AP022853">
    <property type="protein sequence ID" value="BCB28477.1"/>
    <property type="molecule type" value="Genomic_DNA"/>
</dbReference>
<dbReference type="InterPro" id="IPR027396">
    <property type="entry name" value="DsrEFH-like"/>
</dbReference>
<reference evidence="2" key="1">
    <citation type="submission" date="2020-03" db="EMBL/GenBank/DDBJ databases">
        <title>Complete genome sequence of sulfur-oxidizing bacterium skT11.</title>
        <authorList>
            <person name="Kanda M."/>
            <person name="Kojima H."/>
            <person name="Fukui M."/>
        </authorList>
    </citation>
    <scope>NUCLEOTIDE SEQUENCE [LARGE SCALE GENOMIC DNA]</scope>
    <source>
        <strain evidence="2">skT11</strain>
    </source>
</reference>
<dbReference type="InterPro" id="IPR007215">
    <property type="entry name" value="Sulphur_relay_TusB/DsrH"/>
</dbReference>
<dbReference type="AlphaFoldDB" id="A0A6F8VHA0"/>
<dbReference type="GO" id="GO:1990228">
    <property type="term" value="C:sulfurtransferase complex"/>
    <property type="evidence" value="ECO:0007669"/>
    <property type="project" value="TreeGrafter"/>
</dbReference>
<gene>
    <name evidence="1" type="primary">dsrH</name>
    <name evidence="1" type="ORF">SKTS_33630</name>
</gene>
<dbReference type="Gene3D" id="3.40.1260.10">
    <property type="entry name" value="DsrEFH-like"/>
    <property type="match status" value="1"/>
</dbReference>
<sequence length="101" mass="10968">MQMLHIVNKSPLDRNALDSALRMAKPGSTILLIEDGIYAVTKGNKAEGAIREAMKTVTVSALWPDLEARGMQDTVIDGVKQVDYSGFVDLVAESSSVMSWL</sequence>
<dbReference type="NCBIfam" id="TIGR03011">
    <property type="entry name" value="sulf_tusB_dsrH"/>
    <property type="match status" value="1"/>
</dbReference>
<protein>
    <submittedName>
        <fullName evidence="1">Multidrug MFS transporter</fullName>
    </submittedName>
</protein>